<dbReference type="InterPro" id="IPR027417">
    <property type="entry name" value="P-loop_NTPase"/>
</dbReference>
<dbReference type="InterPro" id="IPR022458">
    <property type="entry name" value="Conjugative_coupling_TraG/TraD"/>
</dbReference>
<dbReference type="STRING" id="1765967.BW247_05590"/>
<reference evidence="3 4" key="1">
    <citation type="submission" date="2017-01" db="EMBL/GenBank/DDBJ databases">
        <title>Draft sequence of Acidihalobacter ferrooxidans strain DSM 14175 (strain V8).</title>
        <authorList>
            <person name="Khaleque H.N."/>
            <person name="Ramsay J.P."/>
            <person name="Murphy R.J.T."/>
            <person name="Kaksonen A.H."/>
            <person name="Boxall N.J."/>
            <person name="Watkin E.L.J."/>
        </authorList>
    </citation>
    <scope>NUCLEOTIDE SEQUENCE [LARGE SCALE GENOMIC DNA]</scope>
    <source>
        <strain evidence="3 4">V8</strain>
    </source>
</reference>
<evidence type="ECO:0000313" key="3">
    <source>
        <dbReference type="EMBL" id="APZ42635.1"/>
    </source>
</evidence>
<dbReference type="Gene3D" id="3.40.50.300">
    <property type="entry name" value="P-loop containing nucleotide triphosphate hydrolases"/>
    <property type="match status" value="2"/>
</dbReference>
<keyword evidence="4" id="KW-1185">Reference proteome</keyword>
<dbReference type="RefSeq" id="WP_076836286.1">
    <property type="nucleotide sequence ID" value="NZ_CP019434.1"/>
</dbReference>
<dbReference type="OrthoDB" id="7817736at2"/>
<dbReference type="AlphaFoldDB" id="A0A1P8UFL5"/>
<dbReference type="InterPro" id="IPR032689">
    <property type="entry name" value="TraG-D_C"/>
</dbReference>
<dbReference type="InterPro" id="IPR019476">
    <property type="entry name" value="T4SS_TraD_DNA-bd"/>
</dbReference>
<evidence type="ECO:0000259" key="2">
    <source>
        <dbReference type="Pfam" id="PF12696"/>
    </source>
</evidence>
<dbReference type="NCBIfam" id="TIGR03743">
    <property type="entry name" value="SXT_TraD"/>
    <property type="match status" value="1"/>
</dbReference>
<organism evidence="3 4">
    <name type="scientific">Acidihalobacter ferrooxydans</name>
    <dbReference type="NCBI Taxonomy" id="1765967"/>
    <lineage>
        <taxon>Bacteria</taxon>
        <taxon>Pseudomonadati</taxon>
        <taxon>Pseudomonadota</taxon>
        <taxon>Gammaproteobacteria</taxon>
        <taxon>Chromatiales</taxon>
        <taxon>Ectothiorhodospiraceae</taxon>
        <taxon>Acidihalobacter</taxon>
    </lineage>
</organism>
<name>A0A1P8UFL5_9GAMM</name>
<dbReference type="SUPFAM" id="SSF52540">
    <property type="entry name" value="P-loop containing nucleoside triphosphate hydrolases"/>
    <property type="match status" value="1"/>
</dbReference>
<dbReference type="Pfam" id="PF10412">
    <property type="entry name" value="TrwB_AAD_bind"/>
    <property type="match status" value="1"/>
</dbReference>
<evidence type="ECO:0008006" key="5">
    <source>
        <dbReference type="Google" id="ProtNLM"/>
    </source>
</evidence>
<evidence type="ECO:0000259" key="1">
    <source>
        <dbReference type="Pfam" id="PF10412"/>
    </source>
</evidence>
<dbReference type="InterPro" id="IPR051162">
    <property type="entry name" value="T4SS_component"/>
</dbReference>
<protein>
    <recommendedName>
        <fullName evidence="5">Conjugal transfer protein</fullName>
    </recommendedName>
</protein>
<dbReference type="KEGG" id="afy:BW247_05590"/>
<dbReference type="EMBL" id="CP019434">
    <property type="protein sequence ID" value="APZ42635.1"/>
    <property type="molecule type" value="Genomic_DNA"/>
</dbReference>
<dbReference type="Proteomes" id="UP000243807">
    <property type="component" value="Chromosome"/>
</dbReference>
<accession>A0A1P8UFL5</accession>
<gene>
    <name evidence="3" type="ORF">BW247_05590</name>
</gene>
<dbReference type="PANTHER" id="PTHR30121:SF6">
    <property type="entry name" value="SLR6007 PROTEIN"/>
    <property type="match status" value="1"/>
</dbReference>
<sequence length="602" mass="66312">MKHNANFYEPPFRPPYEQQAAWGWAIASATTLATTFAFHLPLVAGVSATAVAGTIGAWRWYQGEPYALNRKRLMQADKLWFISRDKANQWYQWASAQNKLWLGRGYEVTPQAAEKIRIITSRGLNEALGQAPGQDSPMGWIQQIEPAKPIVVDFGDLDGHVIIVGSTGRGKTRCFDHIIGQAIARGEPVIALDPKGDSDLEETMRDAYRRAGRPEAFAAFRPARPENSVRIDPLANWGRATEVVSRIIAQVEADGSFKAFVWRVMNNIVQGEIAAGRKPNLLSLRRLVERGIDGLLLEVLKTYCTENAKPEEYLGYVNNAMTKNGREVDGYVEFYERVLVRRAPSLSVEGLIADYRHDKEHFSKMVVSLTPILSMLTTPPLDELLSPQPRAGDNREIITIDKVVKQGRGLYVSLASLSDPTVGSAIGSILLSDAAALAGERLESAITEPRVTLLGDEIAEITNDQLTQILNKGRGAGIRAVIATQTLADLEVRLGSRAKALQQVGNLNNIIVFSLKDPDTAKQIASSFPKYQARQINRSYSQSIQAHPGDTWGGGYGESLQQQDVDLLPADLLMRLPKLHYVAQFSDGRVVKGQIPIVGNPK</sequence>
<evidence type="ECO:0000313" key="4">
    <source>
        <dbReference type="Proteomes" id="UP000243807"/>
    </source>
</evidence>
<dbReference type="PANTHER" id="PTHR30121">
    <property type="entry name" value="UNCHARACTERIZED PROTEIN YJGR-RELATED"/>
    <property type="match status" value="1"/>
</dbReference>
<proteinExistence type="predicted"/>
<dbReference type="CDD" id="cd01127">
    <property type="entry name" value="TrwB_TraG_TraD_VirD4"/>
    <property type="match status" value="2"/>
</dbReference>
<dbReference type="Pfam" id="PF12696">
    <property type="entry name" value="TraG-D_C"/>
    <property type="match status" value="1"/>
</dbReference>
<feature type="domain" description="TraD/TraG TraM recognition site" evidence="2">
    <location>
        <begin position="450"/>
        <end position="578"/>
    </location>
</feature>
<feature type="domain" description="Type IV secretion system coupling protein TraD DNA-binding" evidence="1">
    <location>
        <begin position="158"/>
        <end position="197"/>
    </location>
</feature>